<evidence type="ECO:0000313" key="6">
    <source>
        <dbReference type="EMBL" id="KAL3823269.1"/>
    </source>
</evidence>
<feature type="chain" id="PRO_5044809202" evidence="3">
    <location>
        <begin position="24"/>
        <end position="523"/>
    </location>
</feature>
<dbReference type="Pfam" id="PF00534">
    <property type="entry name" value="Glycos_transf_1"/>
    <property type="match status" value="1"/>
</dbReference>
<dbReference type="Pfam" id="PF13439">
    <property type="entry name" value="Glyco_transf_4"/>
    <property type="match status" value="1"/>
</dbReference>
<evidence type="ECO:0000256" key="3">
    <source>
        <dbReference type="SAM" id="SignalP"/>
    </source>
</evidence>
<proteinExistence type="predicted"/>
<organism evidence="6 7">
    <name type="scientific">Cyclostephanos tholiformis</name>
    <dbReference type="NCBI Taxonomy" id="382380"/>
    <lineage>
        <taxon>Eukaryota</taxon>
        <taxon>Sar</taxon>
        <taxon>Stramenopiles</taxon>
        <taxon>Ochrophyta</taxon>
        <taxon>Bacillariophyta</taxon>
        <taxon>Coscinodiscophyceae</taxon>
        <taxon>Thalassiosirophycidae</taxon>
        <taxon>Stephanodiscales</taxon>
        <taxon>Stephanodiscaceae</taxon>
        <taxon>Cyclostephanos</taxon>
    </lineage>
</organism>
<accession>A0ABD3SFD8</accession>
<name>A0ABD3SFD8_9STRA</name>
<feature type="domain" description="Glycosyl transferase family 1" evidence="4">
    <location>
        <begin position="299"/>
        <end position="446"/>
    </location>
</feature>
<sequence length="523" mass="58208">MRIRASAFLAMMMSTTVVVDVTSFSPSKNNPSINMSSSSSSSSSSITSTSSANSSPSLLLGASAYSSPHHNDQTHDERTDDVPPLRRRPPRRIALLVEPTPFTHVSGYANRFNEMLRYLSKAGDKVDILTVDSKTPKHELPTEAFGHAIEHTQGFVFPLYDHISLTIDLPEMRGAKMMERNRPDVIHVTSPGFMLFAGLFYARVMRIPLLLSYHTHLPLYGRNYLGFVPGIEEMAWAALRFVHGRADLTLVTSPQMKEEMERNGIPRVDVWRKGIDTVRFHPRYHCADMRSRMTDGHPDDFLMVYVGRLGAEKRLKDLRPTLEKCPGARLCIVGKGPQEDELREYFDGTNTVFTGQLGGDELSNAFASADVFVMPSDSETLGFVVLESMASGVPVVGCAAGGIPDLIRDEDTGYLVPPGDVDGYADRVRRLMEDVNHRKRMGVRARTEAEKWGWEAATSVLRNVQYEKAIINFHSRAFGGFGRPNTTSVWRRLRMRIARVLGRLRIPGFRGSNTGGVGVSGQM</sequence>
<dbReference type="InterPro" id="IPR028098">
    <property type="entry name" value="Glyco_trans_4-like_N"/>
</dbReference>
<dbReference type="CDD" id="cd03814">
    <property type="entry name" value="GT4-like"/>
    <property type="match status" value="1"/>
</dbReference>
<feature type="region of interest" description="Disordered" evidence="2">
    <location>
        <begin position="25"/>
        <end position="87"/>
    </location>
</feature>
<evidence type="ECO:0000259" key="4">
    <source>
        <dbReference type="Pfam" id="PF00534"/>
    </source>
</evidence>
<comment type="caution">
    <text evidence="6">The sequence shown here is derived from an EMBL/GenBank/DDBJ whole genome shotgun (WGS) entry which is preliminary data.</text>
</comment>
<evidence type="ECO:0000256" key="1">
    <source>
        <dbReference type="ARBA" id="ARBA00022676"/>
    </source>
</evidence>
<dbReference type="EMBL" id="JALLPB020000041">
    <property type="protein sequence ID" value="KAL3823269.1"/>
    <property type="molecule type" value="Genomic_DNA"/>
</dbReference>
<gene>
    <name evidence="6" type="ORF">ACHAXA_003417</name>
</gene>
<keyword evidence="1" id="KW-0328">Glycosyltransferase</keyword>
<keyword evidence="1" id="KW-0808">Transferase</keyword>
<dbReference type="PANTHER" id="PTHR45947:SF3">
    <property type="entry name" value="SULFOQUINOVOSYL TRANSFERASE SQD2"/>
    <property type="match status" value="1"/>
</dbReference>
<dbReference type="InterPro" id="IPR050194">
    <property type="entry name" value="Glycosyltransferase_grp1"/>
</dbReference>
<keyword evidence="7" id="KW-1185">Reference proteome</keyword>
<feature type="compositionally biased region" description="Low complexity" evidence="2">
    <location>
        <begin position="25"/>
        <end position="68"/>
    </location>
</feature>
<evidence type="ECO:0000259" key="5">
    <source>
        <dbReference type="Pfam" id="PF13439"/>
    </source>
</evidence>
<dbReference type="AlphaFoldDB" id="A0ABD3SFD8"/>
<dbReference type="GO" id="GO:0016757">
    <property type="term" value="F:glycosyltransferase activity"/>
    <property type="evidence" value="ECO:0007669"/>
    <property type="project" value="UniProtKB-KW"/>
</dbReference>
<keyword evidence="3" id="KW-0732">Signal</keyword>
<dbReference type="InterPro" id="IPR001296">
    <property type="entry name" value="Glyco_trans_1"/>
</dbReference>
<reference evidence="6 7" key="1">
    <citation type="submission" date="2024-10" db="EMBL/GenBank/DDBJ databases">
        <title>Updated reference genomes for cyclostephanoid diatoms.</title>
        <authorList>
            <person name="Roberts W.R."/>
            <person name="Alverson A.J."/>
        </authorList>
    </citation>
    <scope>NUCLEOTIDE SEQUENCE [LARGE SCALE GENOMIC DNA]</scope>
    <source>
        <strain evidence="6 7">AJA228-03</strain>
    </source>
</reference>
<protein>
    <submittedName>
        <fullName evidence="6">Uncharacterized protein</fullName>
    </submittedName>
</protein>
<dbReference type="PANTHER" id="PTHR45947">
    <property type="entry name" value="SULFOQUINOVOSYL TRANSFERASE SQD2"/>
    <property type="match status" value="1"/>
</dbReference>
<feature type="compositionally biased region" description="Basic and acidic residues" evidence="2">
    <location>
        <begin position="69"/>
        <end position="84"/>
    </location>
</feature>
<feature type="signal peptide" evidence="3">
    <location>
        <begin position="1"/>
        <end position="23"/>
    </location>
</feature>
<dbReference type="Gene3D" id="3.40.50.2000">
    <property type="entry name" value="Glycogen Phosphorylase B"/>
    <property type="match status" value="2"/>
</dbReference>
<feature type="domain" description="Glycosyltransferase subfamily 4-like N-terminal" evidence="5">
    <location>
        <begin position="106"/>
        <end position="278"/>
    </location>
</feature>
<evidence type="ECO:0000256" key="2">
    <source>
        <dbReference type="SAM" id="MobiDB-lite"/>
    </source>
</evidence>
<dbReference type="Proteomes" id="UP001530377">
    <property type="component" value="Unassembled WGS sequence"/>
</dbReference>
<dbReference type="SUPFAM" id="SSF53756">
    <property type="entry name" value="UDP-Glycosyltransferase/glycogen phosphorylase"/>
    <property type="match status" value="1"/>
</dbReference>
<evidence type="ECO:0000313" key="7">
    <source>
        <dbReference type="Proteomes" id="UP001530377"/>
    </source>
</evidence>